<dbReference type="Proteomes" id="UP000264541">
    <property type="component" value="Unassembled WGS sequence"/>
</dbReference>
<dbReference type="SUPFAM" id="SSF53850">
    <property type="entry name" value="Periplasmic binding protein-like II"/>
    <property type="match status" value="1"/>
</dbReference>
<feature type="signal peptide" evidence="3">
    <location>
        <begin position="1"/>
        <end position="20"/>
    </location>
</feature>
<name>A0A372LTA1_9BACI</name>
<dbReference type="Pfam" id="PF12974">
    <property type="entry name" value="Phosphonate-bd"/>
    <property type="match status" value="1"/>
</dbReference>
<dbReference type="Gene3D" id="3.40.190.10">
    <property type="entry name" value="Periplasmic binding protein-like II"/>
    <property type="match status" value="2"/>
</dbReference>
<comment type="similarity">
    <text evidence="1">Belongs to the phosphate/phosphite/phosphonate binding protein family.</text>
</comment>
<dbReference type="PANTHER" id="PTHR35841:SF1">
    <property type="entry name" value="PHOSPHONATES-BINDING PERIPLASMIC PROTEIN"/>
    <property type="match status" value="1"/>
</dbReference>
<dbReference type="OrthoDB" id="9764656at2"/>
<dbReference type="AlphaFoldDB" id="A0A372LTA1"/>
<organism evidence="4 5">
    <name type="scientific">Peribacillus saganii</name>
    <dbReference type="NCBI Taxonomy" id="2303992"/>
    <lineage>
        <taxon>Bacteria</taxon>
        <taxon>Bacillati</taxon>
        <taxon>Bacillota</taxon>
        <taxon>Bacilli</taxon>
        <taxon>Bacillales</taxon>
        <taxon>Bacillaceae</taxon>
        <taxon>Peribacillus</taxon>
    </lineage>
</organism>
<proteinExistence type="inferred from homology"/>
<dbReference type="NCBIfam" id="TIGR04553">
    <property type="entry name" value="ABC_peri_selen"/>
    <property type="match status" value="1"/>
</dbReference>
<gene>
    <name evidence="4" type="ORF">D0469_01545</name>
</gene>
<dbReference type="PANTHER" id="PTHR35841">
    <property type="entry name" value="PHOSPHONATES-BINDING PERIPLASMIC PROTEIN"/>
    <property type="match status" value="1"/>
</dbReference>
<dbReference type="RefSeq" id="WP_117324903.1">
    <property type="nucleotide sequence ID" value="NZ_QVTE01000004.1"/>
</dbReference>
<evidence type="ECO:0000313" key="4">
    <source>
        <dbReference type="EMBL" id="RFU71419.1"/>
    </source>
</evidence>
<dbReference type="InterPro" id="IPR005770">
    <property type="entry name" value="PhnD"/>
</dbReference>
<protein>
    <submittedName>
        <fullName evidence="4">Putative selenate ABC transporter substrate-binding protein</fullName>
    </submittedName>
</protein>
<comment type="caution">
    <text evidence="4">The sequence shown here is derived from an EMBL/GenBank/DDBJ whole genome shotgun (WGS) entry which is preliminary data.</text>
</comment>
<feature type="chain" id="PRO_5039541829" evidence="3">
    <location>
        <begin position="21"/>
        <end position="301"/>
    </location>
</feature>
<evidence type="ECO:0000256" key="3">
    <source>
        <dbReference type="SAM" id="SignalP"/>
    </source>
</evidence>
<reference evidence="4 5" key="1">
    <citation type="submission" date="2018-08" db="EMBL/GenBank/DDBJ databases">
        <title>Bacillus chawlae sp. nov., Bacillus glennii sp. nov., and Bacillus saganii sp. nov. Isolated from the Vehicle Assembly Building at Kennedy Space Center where the Viking Spacecraft were Assembled.</title>
        <authorList>
            <person name="Seuylemezian A."/>
            <person name="Vaishampayan P."/>
        </authorList>
    </citation>
    <scope>NUCLEOTIDE SEQUENCE [LARGE SCALE GENOMIC DNA]</scope>
    <source>
        <strain evidence="4 5">V47-23a</strain>
    </source>
</reference>
<evidence type="ECO:0000256" key="2">
    <source>
        <dbReference type="ARBA" id="ARBA00022729"/>
    </source>
</evidence>
<dbReference type="GO" id="GO:0043190">
    <property type="term" value="C:ATP-binding cassette (ABC) transporter complex"/>
    <property type="evidence" value="ECO:0007669"/>
    <property type="project" value="InterPro"/>
</dbReference>
<evidence type="ECO:0000313" key="5">
    <source>
        <dbReference type="Proteomes" id="UP000264541"/>
    </source>
</evidence>
<dbReference type="NCBIfam" id="TIGR01098">
    <property type="entry name" value="3A0109s03R"/>
    <property type="match status" value="1"/>
</dbReference>
<dbReference type="PROSITE" id="PS51257">
    <property type="entry name" value="PROKAR_LIPOPROTEIN"/>
    <property type="match status" value="1"/>
</dbReference>
<dbReference type="EMBL" id="QVTE01000004">
    <property type="protein sequence ID" value="RFU71419.1"/>
    <property type="molecule type" value="Genomic_DNA"/>
</dbReference>
<keyword evidence="2 3" id="KW-0732">Signal</keyword>
<dbReference type="InterPro" id="IPR030836">
    <property type="entry name" value="ABC_peri_PhnD-like"/>
</dbReference>
<keyword evidence="5" id="KW-1185">Reference proteome</keyword>
<dbReference type="GO" id="GO:0055085">
    <property type="term" value="P:transmembrane transport"/>
    <property type="evidence" value="ECO:0007669"/>
    <property type="project" value="InterPro"/>
</dbReference>
<accession>A0A372LTA1</accession>
<evidence type="ECO:0000256" key="1">
    <source>
        <dbReference type="ARBA" id="ARBA00007162"/>
    </source>
</evidence>
<sequence length="301" mass="33169">MKKLLSIFLCLVLLSAILSACGTKEEGQDAEKEKDSKKTDAVFKIGAIPDQNAADLNRSMGELADYLSKETGFQVEYVPSVDYAALVTAFERGEIQLAWFGGLTGVQARSLVPEAEAIAQRPMDKEFHSVYIANSETAITKLEDVKGKSFTFGSESSTSGHLMPRYFMEQAGISPDKDLNGAPNFSGSHDKTYKLVESGAFQAGALNEQVWKSAIDEKLVDTNKVKVIHTTPAYFDYNWTINDVSEKFGNDAKDKVKQALLSINGEQEEIMSLFGSDSFIETNNDNYKAIEEVAKELKIIK</sequence>